<comment type="caution">
    <text evidence="3">The sequence shown here is derived from an EMBL/GenBank/DDBJ whole genome shotgun (WGS) entry which is preliminary data.</text>
</comment>
<keyword evidence="4" id="KW-1185">Reference proteome</keyword>
<dbReference type="Proteomes" id="UP000027345">
    <property type="component" value="Unassembled WGS sequence"/>
</dbReference>
<dbReference type="Pfam" id="PF20789">
    <property type="entry name" value="4HBT_3C"/>
    <property type="match status" value="1"/>
</dbReference>
<sequence>MADAFYVPLGDGRFTATAHTAGPWTPDAQHFGPPSALLVRALETVESAHPAELARVTVEILGPAPVAELAVRARIERPGRSVELLQAELASAERVVARASAWRIATSDTAEAGTDAGPLLPGPDSVGESPWPEGWQGGYLDAMEWRAVRGGMDVPGPAAVWARQRVPLVDGEEPSGLQRLFAVADSGNGVSNYLDPRKWWFINSELTVHLRRVPAGEWIGLDAVTLVGKHGIGTATSILHDGDGPVATGAQALMVRPRQAGGG</sequence>
<dbReference type="InterPro" id="IPR042171">
    <property type="entry name" value="Acyl-CoA_hotdog"/>
</dbReference>
<name>A0A066U5Q8_9PSEU</name>
<feature type="domain" description="Acyl-CoA thioesterase-like N-terminal HotDog" evidence="1">
    <location>
        <begin position="21"/>
        <end position="103"/>
    </location>
</feature>
<evidence type="ECO:0000313" key="3">
    <source>
        <dbReference type="EMBL" id="KDN19553.1"/>
    </source>
</evidence>
<dbReference type="AlphaFoldDB" id="A0A066U5Q8"/>
<accession>A0A066U5Q8</accession>
<evidence type="ECO:0000259" key="1">
    <source>
        <dbReference type="Pfam" id="PF13622"/>
    </source>
</evidence>
<dbReference type="RefSeq" id="WP_043784096.1">
    <property type="nucleotide sequence ID" value="NZ_JMQI01000051.1"/>
</dbReference>
<dbReference type="InterPro" id="IPR029069">
    <property type="entry name" value="HotDog_dom_sf"/>
</dbReference>
<dbReference type="OrthoDB" id="1413770at2"/>
<reference evidence="3 4" key="1">
    <citation type="submission" date="2014-05" db="EMBL/GenBank/DDBJ databases">
        <title>Draft genome sequence of Amycolatopsis rifamycinica DSM 46095.</title>
        <authorList>
            <person name="Lal R."/>
            <person name="Saxena A."/>
            <person name="Kumari R."/>
            <person name="Mukherjee U."/>
            <person name="Singh P."/>
            <person name="Sangwan N."/>
            <person name="Mahato N.K."/>
        </authorList>
    </citation>
    <scope>NUCLEOTIDE SEQUENCE [LARGE SCALE GENOMIC DNA]</scope>
    <source>
        <strain evidence="3 4">DSM 46095</strain>
    </source>
</reference>
<dbReference type="InterPro" id="IPR049450">
    <property type="entry name" value="ACOT8-like_C"/>
</dbReference>
<feature type="domain" description="Acyl-CoA thioesterase-like C-terminal" evidence="2">
    <location>
        <begin position="123"/>
        <end position="255"/>
    </location>
</feature>
<dbReference type="eggNOG" id="COG2050">
    <property type="taxonomic scope" value="Bacteria"/>
</dbReference>
<dbReference type="InterPro" id="IPR049449">
    <property type="entry name" value="TesB_ACOT8-like_N"/>
</dbReference>
<dbReference type="Pfam" id="PF13622">
    <property type="entry name" value="4HBT_3"/>
    <property type="match status" value="1"/>
</dbReference>
<evidence type="ECO:0008006" key="5">
    <source>
        <dbReference type="Google" id="ProtNLM"/>
    </source>
</evidence>
<evidence type="ECO:0000259" key="2">
    <source>
        <dbReference type="Pfam" id="PF20789"/>
    </source>
</evidence>
<dbReference type="SUPFAM" id="SSF54637">
    <property type="entry name" value="Thioesterase/thiol ester dehydrase-isomerase"/>
    <property type="match status" value="1"/>
</dbReference>
<protein>
    <recommendedName>
        <fullName evidence="5">TesB-like acyl-CoA thioesterase 5</fullName>
    </recommendedName>
</protein>
<evidence type="ECO:0000313" key="4">
    <source>
        <dbReference type="Proteomes" id="UP000027345"/>
    </source>
</evidence>
<dbReference type="Gene3D" id="2.40.160.210">
    <property type="entry name" value="Acyl-CoA thioesterase, double hotdog domain"/>
    <property type="match status" value="1"/>
</dbReference>
<gene>
    <name evidence="3" type="ORF">DV20_24740</name>
</gene>
<proteinExistence type="predicted"/>
<dbReference type="EMBL" id="JMQI01000051">
    <property type="protein sequence ID" value="KDN19553.1"/>
    <property type="molecule type" value="Genomic_DNA"/>
</dbReference>
<organism evidence="3 4">
    <name type="scientific">Amycolatopsis rifamycinica</name>
    <dbReference type="NCBI Taxonomy" id="287986"/>
    <lineage>
        <taxon>Bacteria</taxon>
        <taxon>Bacillati</taxon>
        <taxon>Actinomycetota</taxon>
        <taxon>Actinomycetes</taxon>
        <taxon>Pseudonocardiales</taxon>
        <taxon>Pseudonocardiaceae</taxon>
        <taxon>Amycolatopsis</taxon>
    </lineage>
</organism>
<dbReference type="STRING" id="287986.DV20_24740"/>